<keyword evidence="2" id="KW-0067">ATP-binding</keyword>
<proteinExistence type="predicted"/>
<dbReference type="SMART" id="SM00491">
    <property type="entry name" value="HELICc2"/>
    <property type="match status" value="1"/>
</dbReference>
<dbReference type="GO" id="GO:0003676">
    <property type="term" value="F:nucleic acid binding"/>
    <property type="evidence" value="ECO:0007669"/>
    <property type="project" value="InterPro"/>
</dbReference>
<keyword evidence="2" id="KW-0378">Hydrolase</keyword>
<protein>
    <submittedName>
        <fullName evidence="2">DinG family ATP-dependent helicase YoaA</fullName>
    </submittedName>
</protein>
<evidence type="ECO:0000313" key="2">
    <source>
        <dbReference type="EMBL" id="QXV90568.1"/>
    </source>
</evidence>
<sequence length="282" mass="31864">MGRYCTQWRSALLTSATLSITSTPETGMEWLCKALGLTSDTISIRKIFSPDVYGSMKLTIAGADFPKVFDDPKEQIFSGQWLKAVVEQLSCIHGPALVLTASHYETRMIANQLGEVSQPVYIQKAGQALSEIIKQYQEKPGILISAGASVGVSPRGENGEQIFQDLIITRIPFLPPDRMKAESLYGYLKERGYSRTFEAVNRNIYLENLRKVIRKAKQSVGRGIRSENDTVRIIILDPRFPEPTDLSSKHRSLEHIIPVRFRREYRSCEILSPAYFEEDIQC</sequence>
<geneLocation type="plasmid" evidence="2">
    <name>phvKpST15_NDM-1_2501</name>
</geneLocation>
<organism evidence="2">
    <name type="scientific">Klebsiella pneumoniae subsp. pneumoniae</name>
    <dbReference type="NCBI Taxonomy" id="72407"/>
    <lineage>
        <taxon>Bacteria</taxon>
        <taxon>Pseudomonadati</taxon>
        <taxon>Pseudomonadota</taxon>
        <taxon>Gammaproteobacteria</taxon>
        <taxon>Enterobacterales</taxon>
        <taxon>Enterobacteriaceae</taxon>
        <taxon>Klebsiella/Raoultella group</taxon>
        <taxon>Klebsiella</taxon>
        <taxon>Klebsiella pneumoniae complex</taxon>
    </lineage>
</organism>
<dbReference type="InterPro" id="IPR006555">
    <property type="entry name" value="ATP-dep_Helicase_C"/>
</dbReference>
<dbReference type="InterPro" id="IPR027417">
    <property type="entry name" value="P-loop_NTPase"/>
</dbReference>
<feature type="domain" description="ATP-dependent helicase C-terminal" evidence="1">
    <location>
        <begin position="94"/>
        <end position="242"/>
    </location>
</feature>
<dbReference type="GO" id="GO:0016818">
    <property type="term" value="F:hydrolase activity, acting on acid anhydrides, in phosphorus-containing anhydrides"/>
    <property type="evidence" value="ECO:0007669"/>
    <property type="project" value="InterPro"/>
</dbReference>
<reference evidence="2" key="1">
    <citation type="journal article" date="2021" name="Antibiotics">
        <title>Emergence of Hybrid Resistance and Virulence Plasmids Harboring New Delhi Metallo-beta-Lactamase in Klebsiella pneumoniae in Russia.</title>
        <authorList>
            <person name="Starkova P."/>
            <person name="Lazareva I."/>
            <person name="Avdeeva A."/>
            <person name="Sulian O."/>
            <person name="Likholetova D."/>
            <person name="Ageevets V."/>
            <person name="Lebedeva M."/>
            <person name="Gostev V."/>
            <person name="Sopova J."/>
            <person name="Sidorenko S."/>
        </authorList>
    </citation>
    <scope>NUCLEOTIDE SEQUENCE</scope>
    <source>
        <plasmid evidence="2">phvKpST15_NDM-1_2501</plasmid>
    </source>
</reference>
<evidence type="ECO:0000259" key="1">
    <source>
        <dbReference type="SMART" id="SM00491"/>
    </source>
</evidence>
<dbReference type="Pfam" id="PF13307">
    <property type="entry name" value="Helicase_C_2"/>
    <property type="match status" value="1"/>
</dbReference>
<name>A0A8F7PW26_KLEPN</name>
<keyword evidence="2" id="KW-0547">Nucleotide-binding</keyword>
<dbReference type="Gene3D" id="3.40.50.300">
    <property type="entry name" value="P-loop containing nucleotide triphosphate hydrolases"/>
    <property type="match status" value="1"/>
</dbReference>
<dbReference type="EMBL" id="MW911669">
    <property type="protein sequence ID" value="QXV90568.1"/>
    <property type="molecule type" value="Genomic_DNA"/>
</dbReference>
<dbReference type="AlphaFoldDB" id="A0A8F7PW26"/>
<dbReference type="GO" id="GO:0004386">
    <property type="term" value="F:helicase activity"/>
    <property type="evidence" value="ECO:0007669"/>
    <property type="project" value="UniProtKB-KW"/>
</dbReference>
<dbReference type="GO" id="GO:0006139">
    <property type="term" value="P:nucleobase-containing compound metabolic process"/>
    <property type="evidence" value="ECO:0007669"/>
    <property type="project" value="InterPro"/>
</dbReference>
<dbReference type="GO" id="GO:0005524">
    <property type="term" value="F:ATP binding"/>
    <property type="evidence" value="ECO:0007669"/>
    <property type="project" value="InterPro"/>
</dbReference>
<keyword evidence="2" id="KW-0614">Plasmid</keyword>
<keyword evidence="2" id="KW-0347">Helicase</keyword>
<accession>A0A8F7PW26</accession>